<dbReference type="Proteomes" id="UP001419268">
    <property type="component" value="Unassembled WGS sequence"/>
</dbReference>
<organism evidence="1 2">
    <name type="scientific">Stephania cephalantha</name>
    <dbReference type="NCBI Taxonomy" id="152367"/>
    <lineage>
        <taxon>Eukaryota</taxon>
        <taxon>Viridiplantae</taxon>
        <taxon>Streptophyta</taxon>
        <taxon>Embryophyta</taxon>
        <taxon>Tracheophyta</taxon>
        <taxon>Spermatophyta</taxon>
        <taxon>Magnoliopsida</taxon>
        <taxon>Ranunculales</taxon>
        <taxon>Menispermaceae</taxon>
        <taxon>Menispermoideae</taxon>
        <taxon>Cissampelideae</taxon>
        <taxon>Stephania</taxon>
    </lineage>
</organism>
<sequence>MAPRELEELRTQLKDLGENEFITPSMSPWGAPVLFVKKKDGSLRRCIDYRQLNKVTEQMVGVLEGLRLFLRLSPRKSERSRRCAE</sequence>
<name>A0AAP0JVP6_9MAGN</name>
<evidence type="ECO:0000313" key="2">
    <source>
        <dbReference type="Proteomes" id="UP001419268"/>
    </source>
</evidence>
<dbReference type="PANTHER" id="PTHR15503">
    <property type="entry name" value="LDOC1 RELATED"/>
    <property type="match status" value="1"/>
</dbReference>
<dbReference type="PANTHER" id="PTHR15503:SF45">
    <property type="entry name" value="RNA-DIRECTED DNA POLYMERASE HOMOLOG"/>
    <property type="match status" value="1"/>
</dbReference>
<gene>
    <name evidence="1" type="ORF">Scep_010370</name>
</gene>
<comment type="caution">
    <text evidence="1">The sequence shown here is derived from an EMBL/GenBank/DDBJ whole genome shotgun (WGS) entry which is preliminary data.</text>
</comment>
<dbReference type="AlphaFoldDB" id="A0AAP0JVP6"/>
<protein>
    <recommendedName>
        <fullName evidence="3">Reverse transcriptase domain-containing protein</fullName>
    </recommendedName>
</protein>
<dbReference type="SUPFAM" id="SSF56672">
    <property type="entry name" value="DNA/RNA polymerases"/>
    <property type="match status" value="1"/>
</dbReference>
<accession>A0AAP0JVP6</accession>
<dbReference type="InterPro" id="IPR032567">
    <property type="entry name" value="RTL1-rel"/>
</dbReference>
<dbReference type="InterPro" id="IPR043502">
    <property type="entry name" value="DNA/RNA_pol_sf"/>
</dbReference>
<dbReference type="Gene3D" id="3.10.10.10">
    <property type="entry name" value="HIV Type 1 Reverse Transcriptase, subunit A, domain 1"/>
    <property type="match status" value="1"/>
</dbReference>
<keyword evidence="2" id="KW-1185">Reference proteome</keyword>
<proteinExistence type="predicted"/>
<reference evidence="1 2" key="1">
    <citation type="submission" date="2024-01" db="EMBL/GenBank/DDBJ databases">
        <title>Genome assemblies of Stephania.</title>
        <authorList>
            <person name="Yang L."/>
        </authorList>
    </citation>
    <scope>NUCLEOTIDE SEQUENCE [LARGE SCALE GENOMIC DNA]</scope>
    <source>
        <strain evidence="1">JXDWG</strain>
        <tissue evidence="1">Leaf</tissue>
    </source>
</reference>
<dbReference type="EMBL" id="JBBNAG010000004">
    <property type="protein sequence ID" value="KAK9140689.1"/>
    <property type="molecule type" value="Genomic_DNA"/>
</dbReference>
<evidence type="ECO:0008006" key="3">
    <source>
        <dbReference type="Google" id="ProtNLM"/>
    </source>
</evidence>
<evidence type="ECO:0000313" key="1">
    <source>
        <dbReference type="EMBL" id="KAK9140689.1"/>
    </source>
</evidence>